<dbReference type="EMBL" id="NTZF01000035">
    <property type="protein sequence ID" value="PES90490.1"/>
    <property type="molecule type" value="Genomic_DNA"/>
</dbReference>
<evidence type="ECO:0000313" key="1">
    <source>
        <dbReference type="EMBL" id="PES90490.1"/>
    </source>
</evidence>
<proteinExistence type="predicted"/>
<sequence length="151" mass="17686">MKYSNGFFIYKATPLHTPAENELTFTSEMWILKKQVQHFEYYDFTWIVTDKCGFKREINHAPVWIDQNRETVIIFLQNEKLLSEVITSINKKFKLSCVPLTVNNTKVIQIHRNNMIISQTSLSTMVRKVKTILLKNDFERLSVIQTILTGG</sequence>
<gene>
    <name evidence="1" type="ORF">CN491_24400</name>
</gene>
<protein>
    <submittedName>
        <fullName evidence="1">Uncharacterized protein</fullName>
    </submittedName>
</protein>
<comment type="caution">
    <text evidence="1">The sequence shown here is derived from an EMBL/GenBank/DDBJ whole genome shotgun (WGS) entry which is preliminary data.</text>
</comment>
<reference evidence="1 2" key="1">
    <citation type="submission" date="2017-09" db="EMBL/GenBank/DDBJ databases">
        <title>Large-scale bioinformatics analysis of Bacillus genomes uncovers conserved roles of natural products in bacterial physiology.</title>
        <authorList>
            <consortium name="Agbiome Team Llc"/>
            <person name="Bleich R.M."/>
            <person name="Grubbs K.J."/>
            <person name="Santa Maria K.C."/>
            <person name="Allen S.E."/>
            <person name="Farag S."/>
            <person name="Shank E.A."/>
            <person name="Bowers A."/>
        </authorList>
    </citation>
    <scope>NUCLEOTIDE SEQUENCE [LARGE SCALE GENOMIC DNA]</scope>
    <source>
        <strain evidence="1 2">AFS002368</strain>
    </source>
</reference>
<dbReference type="RefSeq" id="WP_033691275.1">
    <property type="nucleotide sequence ID" value="NZ_JADNQB010000036.1"/>
</dbReference>
<accession>A0A136BEV4</accession>
<dbReference type="AlphaFoldDB" id="A0A136BEV4"/>
<dbReference type="Proteomes" id="UP000220900">
    <property type="component" value="Unassembled WGS sequence"/>
</dbReference>
<evidence type="ECO:0000313" key="2">
    <source>
        <dbReference type="Proteomes" id="UP000220900"/>
    </source>
</evidence>
<name>A0A136BEV4_BACCE</name>
<organism evidence="1 2">
    <name type="scientific">Bacillus cereus</name>
    <dbReference type="NCBI Taxonomy" id="1396"/>
    <lineage>
        <taxon>Bacteria</taxon>
        <taxon>Bacillati</taxon>
        <taxon>Bacillota</taxon>
        <taxon>Bacilli</taxon>
        <taxon>Bacillales</taxon>
        <taxon>Bacillaceae</taxon>
        <taxon>Bacillus</taxon>
        <taxon>Bacillus cereus group</taxon>
    </lineage>
</organism>